<organism evidence="1 2">
    <name type="scientific">Trichonephila clavipes</name>
    <name type="common">Golden silk orbweaver</name>
    <name type="synonym">Nephila clavipes</name>
    <dbReference type="NCBI Taxonomy" id="2585209"/>
    <lineage>
        <taxon>Eukaryota</taxon>
        <taxon>Metazoa</taxon>
        <taxon>Ecdysozoa</taxon>
        <taxon>Arthropoda</taxon>
        <taxon>Chelicerata</taxon>
        <taxon>Arachnida</taxon>
        <taxon>Araneae</taxon>
        <taxon>Araneomorphae</taxon>
        <taxon>Entelegynae</taxon>
        <taxon>Araneoidea</taxon>
        <taxon>Nephilidae</taxon>
        <taxon>Trichonephila</taxon>
    </lineage>
</organism>
<dbReference type="Proteomes" id="UP000887159">
    <property type="component" value="Unassembled WGS sequence"/>
</dbReference>
<protein>
    <submittedName>
        <fullName evidence="1">Uncharacterized protein</fullName>
    </submittedName>
</protein>
<name>A0A8X6W8I6_TRICX</name>
<keyword evidence="2" id="KW-1185">Reference proteome</keyword>
<accession>A0A8X6W8I6</accession>
<dbReference type="AlphaFoldDB" id="A0A8X6W8I6"/>
<evidence type="ECO:0000313" key="1">
    <source>
        <dbReference type="EMBL" id="GFY30238.1"/>
    </source>
</evidence>
<sequence length="245" mass="27604">MVVHQSITINVIPIPAVEHHRFRTKRCLVDVNAKNRAVKPCAFFFLPYFVTKKCSGVRSGEHGDQLFGQQIQSYGQHDGVPTHKISPVKQYLDMEFINQITSLTSGGAVGGFIQKRIATFLYQDTTFMNIAEAAPSGRRSLVVKVTDSWPAYYDFESSTAEDPPCRGGMHVKSIESPNVLPLVWCGSQKKGCQLRCHSLHLTMVQNYEVRCQKLQMTRESPEELNKNYVTNLILGVYEKGIYNEG</sequence>
<gene>
    <name evidence="1" type="ORF">TNCV_3091451</name>
</gene>
<proteinExistence type="predicted"/>
<comment type="caution">
    <text evidence="1">The sequence shown here is derived from an EMBL/GenBank/DDBJ whole genome shotgun (WGS) entry which is preliminary data.</text>
</comment>
<dbReference type="EMBL" id="BMAU01021391">
    <property type="protein sequence ID" value="GFY30238.1"/>
    <property type="molecule type" value="Genomic_DNA"/>
</dbReference>
<reference evidence="1" key="1">
    <citation type="submission" date="2020-08" db="EMBL/GenBank/DDBJ databases">
        <title>Multicomponent nature underlies the extraordinary mechanical properties of spider dragline silk.</title>
        <authorList>
            <person name="Kono N."/>
            <person name="Nakamura H."/>
            <person name="Mori M."/>
            <person name="Yoshida Y."/>
            <person name="Ohtoshi R."/>
            <person name="Malay A.D."/>
            <person name="Moran D.A.P."/>
            <person name="Tomita M."/>
            <person name="Numata K."/>
            <person name="Arakawa K."/>
        </authorList>
    </citation>
    <scope>NUCLEOTIDE SEQUENCE</scope>
</reference>
<evidence type="ECO:0000313" key="2">
    <source>
        <dbReference type="Proteomes" id="UP000887159"/>
    </source>
</evidence>